<organism evidence="2 3">
    <name type="scientific">Triparma verrucosa</name>
    <dbReference type="NCBI Taxonomy" id="1606542"/>
    <lineage>
        <taxon>Eukaryota</taxon>
        <taxon>Sar</taxon>
        <taxon>Stramenopiles</taxon>
        <taxon>Ochrophyta</taxon>
        <taxon>Bolidophyceae</taxon>
        <taxon>Parmales</taxon>
        <taxon>Triparmaceae</taxon>
        <taxon>Triparma</taxon>
    </lineage>
</organism>
<comment type="caution">
    <text evidence="2">The sequence shown here is derived from an EMBL/GenBank/DDBJ whole genome shotgun (WGS) entry which is preliminary data.</text>
</comment>
<keyword evidence="1" id="KW-0472">Membrane</keyword>
<name>A0A9W7FKM0_9STRA</name>
<evidence type="ECO:0000313" key="3">
    <source>
        <dbReference type="Proteomes" id="UP001165160"/>
    </source>
</evidence>
<accession>A0A9W7FKM0</accession>
<dbReference type="AlphaFoldDB" id="A0A9W7FKM0"/>
<keyword evidence="1" id="KW-1133">Transmembrane helix</keyword>
<proteinExistence type="predicted"/>
<protein>
    <submittedName>
        <fullName evidence="2">Uncharacterized protein</fullName>
    </submittedName>
</protein>
<gene>
    <name evidence="2" type="ORF">TrVE_jg4974</name>
</gene>
<keyword evidence="1" id="KW-0812">Transmembrane</keyword>
<evidence type="ECO:0000313" key="2">
    <source>
        <dbReference type="EMBL" id="GMI13733.1"/>
    </source>
</evidence>
<reference evidence="3" key="1">
    <citation type="journal article" date="2023" name="Commun. Biol.">
        <title>Genome analysis of Parmales, the sister group of diatoms, reveals the evolutionary specialization of diatoms from phago-mixotrophs to photoautotrophs.</title>
        <authorList>
            <person name="Ban H."/>
            <person name="Sato S."/>
            <person name="Yoshikawa S."/>
            <person name="Yamada K."/>
            <person name="Nakamura Y."/>
            <person name="Ichinomiya M."/>
            <person name="Sato N."/>
            <person name="Blanc-Mathieu R."/>
            <person name="Endo H."/>
            <person name="Kuwata A."/>
            <person name="Ogata H."/>
        </authorList>
    </citation>
    <scope>NUCLEOTIDE SEQUENCE [LARGE SCALE GENOMIC DNA]</scope>
    <source>
        <strain evidence="3">NIES 3699</strain>
    </source>
</reference>
<dbReference type="EMBL" id="BRXX01000476">
    <property type="protein sequence ID" value="GMI13733.1"/>
    <property type="molecule type" value="Genomic_DNA"/>
</dbReference>
<dbReference type="Proteomes" id="UP001165160">
    <property type="component" value="Unassembled WGS sequence"/>
</dbReference>
<keyword evidence="3" id="KW-1185">Reference proteome</keyword>
<sequence>MVDLGGEVGLRSIDDLEELNNDLKSKVNKFNLVNLGYTLVITGLTISINSLVGLEHYAALGCGLGVYFYVVKDDGDKIT</sequence>
<evidence type="ECO:0000256" key="1">
    <source>
        <dbReference type="SAM" id="Phobius"/>
    </source>
</evidence>
<feature type="transmembrane region" description="Helical" evidence="1">
    <location>
        <begin position="30"/>
        <end position="48"/>
    </location>
</feature>
<feature type="transmembrane region" description="Helical" evidence="1">
    <location>
        <begin position="54"/>
        <end position="71"/>
    </location>
</feature>